<evidence type="ECO:0000256" key="3">
    <source>
        <dbReference type="SAM" id="MobiDB-lite"/>
    </source>
</evidence>
<dbReference type="PANTHER" id="PTHR23113:SF368">
    <property type="entry name" value="CELL DIVISION CONTROL PROTEIN 25"/>
    <property type="match status" value="1"/>
</dbReference>
<accession>A0A1Y1XL34</accession>
<dbReference type="PROSITE" id="PS50009">
    <property type="entry name" value="RASGEF_CAT"/>
    <property type="match status" value="1"/>
</dbReference>
<evidence type="ECO:0000256" key="1">
    <source>
        <dbReference type="ARBA" id="ARBA00022658"/>
    </source>
</evidence>
<dbReference type="InterPro" id="IPR036964">
    <property type="entry name" value="RASGEF_cat_dom_sf"/>
</dbReference>
<dbReference type="AlphaFoldDB" id="A0A1Y1XL34"/>
<dbReference type="SMART" id="SM00147">
    <property type="entry name" value="RasGEF"/>
    <property type="match status" value="1"/>
</dbReference>
<proteinExistence type="predicted"/>
<evidence type="ECO:0000259" key="4">
    <source>
        <dbReference type="PROSITE" id="PS50009"/>
    </source>
</evidence>
<dbReference type="Proteomes" id="UP000193944">
    <property type="component" value="Unassembled WGS sequence"/>
</dbReference>
<dbReference type="EMBL" id="MCFG01000021">
    <property type="protein sequence ID" value="ORX86461.1"/>
    <property type="molecule type" value="Genomic_DNA"/>
</dbReference>
<gene>
    <name evidence="5" type="ORF">BCR32DRAFT_275405</name>
</gene>
<evidence type="ECO:0000313" key="6">
    <source>
        <dbReference type="Proteomes" id="UP000193944"/>
    </source>
</evidence>
<dbReference type="SUPFAM" id="SSF48366">
    <property type="entry name" value="Ras GEF"/>
    <property type="match status" value="1"/>
</dbReference>
<feature type="domain" description="Ras-GEF" evidence="4">
    <location>
        <begin position="45"/>
        <end position="297"/>
    </location>
</feature>
<dbReference type="GO" id="GO:0007265">
    <property type="term" value="P:Ras protein signal transduction"/>
    <property type="evidence" value="ECO:0007669"/>
    <property type="project" value="TreeGrafter"/>
</dbReference>
<comment type="caution">
    <text evidence="5">The sequence shown here is derived from an EMBL/GenBank/DDBJ whole genome shotgun (WGS) entry which is preliminary data.</text>
</comment>
<protein>
    <submittedName>
        <fullName evidence="5">Ras GEF</fullName>
    </submittedName>
</protein>
<dbReference type="STRING" id="1754192.A0A1Y1XL34"/>
<reference evidence="5 6" key="1">
    <citation type="submission" date="2016-08" db="EMBL/GenBank/DDBJ databases">
        <title>A Parts List for Fungal Cellulosomes Revealed by Comparative Genomics.</title>
        <authorList>
            <consortium name="DOE Joint Genome Institute"/>
            <person name="Haitjema C.H."/>
            <person name="Gilmore S.P."/>
            <person name="Henske J.K."/>
            <person name="Solomon K.V."/>
            <person name="De Groot R."/>
            <person name="Kuo A."/>
            <person name="Mondo S.J."/>
            <person name="Salamov A.A."/>
            <person name="Labutti K."/>
            <person name="Zhao Z."/>
            <person name="Chiniquy J."/>
            <person name="Barry K."/>
            <person name="Brewer H.M."/>
            <person name="Purvine S.O."/>
            <person name="Wright A.T."/>
            <person name="Boxma B."/>
            <person name="Van Alen T."/>
            <person name="Hackstein J.H."/>
            <person name="Baker S.E."/>
            <person name="Grigoriev I.V."/>
            <person name="O'Malley M.A."/>
        </authorList>
    </citation>
    <scope>NUCLEOTIDE SEQUENCE [LARGE SCALE GENOMIC DNA]</scope>
    <source>
        <strain evidence="5 6">S4</strain>
    </source>
</reference>
<feature type="compositionally biased region" description="Acidic residues" evidence="3">
    <location>
        <begin position="297"/>
        <end position="307"/>
    </location>
</feature>
<evidence type="ECO:0000256" key="2">
    <source>
        <dbReference type="PROSITE-ProRule" id="PRU00168"/>
    </source>
</evidence>
<dbReference type="Gene3D" id="1.10.840.10">
    <property type="entry name" value="Ras guanine-nucleotide exchange factors catalytic domain"/>
    <property type="match status" value="1"/>
</dbReference>
<name>A0A1Y1XL34_9FUNG</name>
<dbReference type="GO" id="GO:0005085">
    <property type="term" value="F:guanyl-nucleotide exchange factor activity"/>
    <property type="evidence" value="ECO:0007669"/>
    <property type="project" value="UniProtKB-KW"/>
</dbReference>
<dbReference type="InterPro" id="IPR023578">
    <property type="entry name" value="Ras_GEF_dom_sf"/>
</dbReference>
<keyword evidence="6" id="KW-1185">Reference proteome</keyword>
<keyword evidence="1 2" id="KW-0344">Guanine-nucleotide releasing factor</keyword>
<dbReference type="InterPro" id="IPR001895">
    <property type="entry name" value="RASGEF_cat_dom"/>
</dbReference>
<evidence type="ECO:0000313" key="5">
    <source>
        <dbReference type="EMBL" id="ORX86461.1"/>
    </source>
</evidence>
<dbReference type="OrthoDB" id="546434at2759"/>
<dbReference type="InterPro" id="IPR008937">
    <property type="entry name" value="Ras-like_GEF"/>
</dbReference>
<organism evidence="5 6">
    <name type="scientific">Anaeromyces robustus</name>
    <dbReference type="NCBI Taxonomy" id="1754192"/>
    <lineage>
        <taxon>Eukaryota</taxon>
        <taxon>Fungi</taxon>
        <taxon>Fungi incertae sedis</taxon>
        <taxon>Chytridiomycota</taxon>
        <taxon>Chytridiomycota incertae sedis</taxon>
        <taxon>Neocallimastigomycetes</taxon>
        <taxon>Neocallimastigales</taxon>
        <taxon>Neocallimastigaceae</taxon>
        <taxon>Anaeromyces</taxon>
    </lineage>
</organism>
<dbReference type="Pfam" id="PF00617">
    <property type="entry name" value="RasGEF"/>
    <property type="match status" value="1"/>
</dbReference>
<dbReference type="CDD" id="cd00155">
    <property type="entry name" value="RasGEF"/>
    <property type="match status" value="1"/>
</dbReference>
<sequence length="307" mass="36306">MMIKTENKLKCSNEEPLLPKHITMNDLSQLKSSLENDGHFIFSIPEKEFARQLTLIESEYYKSVTGTECLDQIWGSKRKKEFKHETDVLDYPNVTRMINHTNQLTTWVASCILNSENLKERENTLKYFTILANECYKINNFNGVTAIVAGLSMGPVYRLHNTWRLFQEKNKELNEIYITISDLVSPKGQYSNYRKKLKELDDKKEEIMPFLGVYFTDLTFVELGNEDYIDKALNINFEKRRKVAKIINDIKHYQTKNFTFVPVKPIQDFIINLDKYENQPHYTEDELYDLSLKYEPREEEDDDDDDE</sequence>
<dbReference type="PANTHER" id="PTHR23113">
    <property type="entry name" value="GUANINE NUCLEOTIDE EXCHANGE FACTOR"/>
    <property type="match status" value="1"/>
</dbReference>
<dbReference type="GO" id="GO:0005886">
    <property type="term" value="C:plasma membrane"/>
    <property type="evidence" value="ECO:0007669"/>
    <property type="project" value="TreeGrafter"/>
</dbReference>
<reference evidence="5 6" key="2">
    <citation type="submission" date="2016-08" db="EMBL/GenBank/DDBJ databases">
        <title>Pervasive Adenine N6-methylation of Active Genes in Fungi.</title>
        <authorList>
            <consortium name="DOE Joint Genome Institute"/>
            <person name="Mondo S.J."/>
            <person name="Dannebaum R.O."/>
            <person name="Kuo R.C."/>
            <person name="Labutti K."/>
            <person name="Haridas S."/>
            <person name="Kuo A."/>
            <person name="Salamov A."/>
            <person name="Ahrendt S.R."/>
            <person name="Lipzen A."/>
            <person name="Sullivan W."/>
            <person name="Andreopoulos W.B."/>
            <person name="Clum A."/>
            <person name="Lindquist E."/>
            <person name="Daum C."/>
            <person name="Ramamoorthy G.K."/>
            <person name="Gryganskyi A."/>
            <person name="Culley D."/>
            <person name="Magnuson J.K."/>
            <person name="James T.Y."/>
            <person name="O'Malley M.A."/>
            <person name="Stajich J.E."/>
            <person name="Spatafora J.W."/>
            <person name="Visel A."/>
            <person name="Grigoriev I.V."/>
        </authorList>
    </citation>
    <scope>NUCLEOTIDE SEQUENCE [LARGE SCALE GENOMIC DNA]</scope>
    <source>
        <strain evidence="5 6">S4</strain>
    </source>
</reference>
<feature type="region of interest" description="Disordered" evidence="3">
    <location>
        <begin position="287"/>
        <end position="307"/>
    </location>
</feature>
<dbReference type="Gene3D" id="1.20.870.10">
    <property type="entry name" value="Son of sevenless (SoS) protein Chain: S domain 1"/>
    <property type="match status" value="1"/>
</dbReference>